<reference evidence="2 3" key="1">
    <citation type="submission" date="2018-05" db="EMBL/GenBank/DDBJ databases">
        <title>Genomic Encyclopedia of Type Strains, Phase IV (KMG-IV): sequencing the most valuable type-strain genomes for metagenomic binning, comparative biology and taxonomic classification.</title>
        <authorList>
            <person name="Goeker M."/>
        </authorList>
    </citation>
    <scope>NUCLEOTIDE SEQUENCE [LARGE SCALE GENOMIC DNA]</scope>
    <source>
        <strain evidence="2 3">DSM 6462</strain>
    </source>
</reference>
<evidence type="ECO:0000313" key="2">
    <source>
        <dbReference type="EMBL" id="PXW59059.1"/>
    </source>
</evidence>
<dbReference type="OrthoDB" id="9811471at2"/>
<comment type="caution">
    <text evidence="2">The sequence shown here is derived from an EMBL/GenBank/DDBJ whole genome shotgun (WGS) entry which is preliminary data.</text>
</comment>
<dbReference type="AlphaFoldDB" id="A0A2V3U880"/>
<protein>
    <submittedName>
        <fullName evidence="2">Amidase</fullName>
    </submittedName>
</protein>
<dbReference type="InterPro" id="IPR000120">
    <property type="entry name" value="Amidase"/>
</dbReference>
<proteinExistence type="predicted"/>
<dbReference type="InterPro" id="IPR036928">
    <property type="entry name" value="AS_sf"/>
</dbReference>
<dbReference type="PANTHER" id="PTHR11895:SF176">
    <property type="entry name" value="AMIDASE AMID-RELATED"/>
    <property type="match status" value="1"/>
</dbReference>
<name>A0A2V3U880_9HYPH</name>
<dbReference type="RefSeq" id="WP_110375089.1">
    <property type="nucleotide sequence ID" value="NZ_JAHBRY010000001.1"/>
</dbReference>
<dbReference type="EMBL" id="QJJK01000005">
    <property type="protein sequence ID" value="PXW59059.1"/>
    <property type="molecule type" value="Genomic_DNA"/>
</dbReference>
<evidence type="ECO:0000313" key="3">
    <source>
        <dbReference type="Proteomes" id="UP000248021"/>
    </source>
</evidence>
<dbReference type="InterPro" id="IPR023631">
    <property type="entry name" value="Amidase_dom"/>
</dbReference>
<organism evidence="2 3">
    <name type="scientific">Chelatococcus asaccharovorans</name>
    <dbReference type="NCBI Taxonomy" id="28210"/>
    <lineage>
        <taxon>Bacteria</taxon>
        <taxon>Pseudomonadati</taxon>
        <taxon>Pseudomonadota</taxon>
        <taxon>Alphaproteobacteria</taxon>
        <taxon>Hyphomicrobiales</taxon>
        <taxon>Chelatococcaceae</taxon>
        <taxon>Chelatococcus</taxon>
    </lineage>
</organism>
<feature type="domain" description="Amidase" evidence="1">
    <location>
        <begin position="42"/>
        <end position="462"/>
    </location>
</feature>
<dbReference type="Proteomes" id="UP000248021">
    <property type="component" value="Unassembled WGS sequence"/>
</dbReference>
<dbReference type="Pfam" id="PF01425">
    <property type="entry name" value="Amidase"/>
    <property type="match status" value="1"/>
</dbReference>
<dbReference type="SUPFAM" id="SSF75304">
    <property type="entry name" value="Amidase signature (AS) enzymes"/>
    <property type="match status" value="1"/>
</dbReference>
<dbReference type="PANTHER" id="PTHR11895">
    <property type="entry name" value="TRANSAMIDASE"/>
    <property type="match status" value="1"/>
</dbReference>
<sequence>MRSVDIGVDPSSGPDASIETLLDRPGHEVAGLLRARQVTSLDLTRAALARIAAIDPILESYALVAGERALAQADAADRDLAAGIVRGPLHGVPIAVKDLCDTADLATAAGFAARANHIPEQDSTVVRRLAESGTVLLGKLRMTEGAFAVHNDGKRAPRNPWNPSYWSGHSSSGSGVATAAGLAFATIGSDTGGSIRYPASANGVVGLKPTWGRISRFGVFPMAPSMDHLGPMTRTVRDAALVLGIVAGADAADASSARQPIADYAAGLDRPLAGARIAIDRTILDGPLDGEVANTLASVLATFEAGGAQIVETRFPVSQAALDAWETICGVEAALVHREARRRPGAGYGEAFNAFLEDGESRGVGDLAAAMLTRNWLGAAIDAALLNADVFLLPVQRWSPPSLDDLQLRGADVEFVSGLLWFTGPTDVSGHPSVVLPGGISGAGVPIGFQLVARHFDEATLLGIGAAYEREVGGFRAPSADRGAGRR</sequence>
<dbReference type="GO" id="GO:0003824">
    <property type="term" value="F:catalytic activity"/>
    <property type="evidence" value="ECO:0007669"/>
    <property type="project" value="InterPro"/>
</dbReference>
<dbReference type="Gene3D" id="3.90.1300.10">
    <property type="entry name" value="Amidase signature (AS) domain"/>
    <property type="match status" value="1"/>
</dbReference>
<gene>
    <name evidence="2" type="ORF">C7450_105411</name>
</gene>
<keyword evidence="3" id="KW-1185">Reference proteome</keyword>
<evidence type="ECO:0000259" key="1">
    <source>
        <dbReference type="Pfam" id="PF01425"/>
    </source>
</evidence>
<accession>A0A2V3U880</accession>